<reference evidence="7 8" key="1">
    <citation type="submission" date="2017-11" db="EMBL/GenBank/DDBJ databases">
        <authorList>
            <person name="Kracher B."/>
        </authorList>
    </citation>
    <scope>NUCLEOTIDE SEQUENCE [LARGE SCALE GENOMIC DNA]</scope>
    <source>
        <strain evidence="7 8">RACE1</strain>
    </source>
</reference>
<dbReference type="Gene3D" id="3.90.1140.10">
    <property type="entry name" value="Cyclic phosphodiesterase"/>
    <property type="match status" value="1"/>
</dbReference>
<proteinExistence type="inferred from homology"/>
<name>A0A383UR48_BLUHO</name>
<dbReference type="InterPro" id="IPR027521">
    <property type="entry name" value="Usb1"/>
</dbReference>
<dbReference type="EC" id="3.1.4.-" evidence="5"/>
<comment type="function">
    <text evidence="5">Phosphodiesterase responsible for the U6 snRNA 3' end processing. Acts as an exoribonuclease (RNase) responsible for trimming the poly(U) tract of the last nucleotides in the pre-U6 snRNA molecule, leading to the formation of mature U6 snRNA.</text>
</comment>
<accession>A0A383UR48</accession>
<dbReference type="HAMAP" id="MF_03040">
    <property type="entry name" value="USB1"/>
    <property type="match status" value="1"/>
</dbReference>
<evidence type="ECO:0000256" key="4">
    <source>
        <dbReference type="ARBA" id="ARBA00023242"/>
    </source>
</evidence>
<dbReference type="PANTHER" id="PTHR13522">
    <property type="entry name" value="U6 SNRNA PHOSPHODIESTERASE 1"/>
    <property type="match status" value="1"/>
</dbReference>
<evidence type="ECO:0000256" key="6">
    <source>
        <dbReference type="SAM" id="MobiDB-lite"/>
    </source>
</evidence>
<dbReference type="GO" id="GO:1990838">
    <property type="term" value="F:poly(U)-specific exoribonuclease activity, producing 3' uridine cyclic phosphate ends"/>
    <property type="evidence" value="ECO:0007669"/>
    <property type="project" value="UniProtKB-UniRule"/>
</dbReference>
<evidence type="ECO:0000256" key="2">
    <source>
        <dbReference type="ARBA" id="ARBA00022801"/>
    </source>
</evidence>
<comment type="subcellular location">
    <subcellularLocation>
        <location evidence="5">Nucleus</location>
    </subcellularLocation>
</comment>
<gene>
    <name evidence="5" type="primary">USB1</name>
    <name evidence="7" type="ORF">BLGHR1_13589</name>
</gene>
<evidence type="ECO:0000313" key="7">
    <source>
        <dbReference type="EMBL" id="SZF02803.1"/>
    </source>
</evidence>
<dbReference type="GO" id="GO:0005634">
    <property type="term" value="C:nucleus"/>
    <property type="evidence" value="ECO:0007669"/>
    <property type="project" value="UniProtKB-SubCell"/>
</dbReference>
<dbReference type="GO" id="GO:0016829">
    <property type="term" value="F:lyase activity"/>
    <property type="evidence" value="ECO:0007669"/>
    <property type="project" value="UniProtKB-KW"/>
</dbReference>
<sequence>MVLVGYASSSDEEKEEIDTDRPPASSSSRDDLSTIPLKRKQNESQSHLPPLPSKFHDLYASAAKLSQKDDPSLHGGRKRQIPHVVGNWPTHIYIEWFPTESECKLINRLLQTLKDYNRTDEQPFQLHSLLTSDLGVPLPLHISLSRSIHITTDQRSPFFDSLKRLLNSSGIRPFQGKFTLLEWVANSDATRWFLVLRVLEPEHNQLNKLLHISNMVVQDYGNPCLYTASSVACDDGTFNKSRALKDTDSFNPMNRTKVQNASAAFHVSVAWALQAPSEGLVNFTKQISPDFISTLTDVIIPCHNIKVKTGNIVQTISLKLGYNRENVQSGN</sequence>
<dbReference type="VEuPathDB" id="FungiDB:BLGHR1_13589"/>
<evidence type="ECO:0000313" key="8">
    <source>
        <dbReference type="Proteomes" id="UP000275772"/>
    </source>
</evidence>
<dbReference type="EMBL" id="UNSH01000045">
    <property type="protein sequence ID" value="SZF02803.1"/>
    <property type="molecule type" value="Genomic_DNA"/>
</dbReference>
<feature type="region of interest" description="Disordered" evidence="6">
    <location>
        <begin position="1"/>
        <end position="52"/>
    </location>
</feature>
<dbReference type="AlphaFoldDB" id="A0A383UR48"/>
<keyword evidence="2 5" id="KW-0378">Hydrolase</keyword>
<dbReference type="GO" id="GO:0034477">
    <property type="term" value="P:U6 snRNA 3'-end processing"/>
    <property type="evidence" value="ECO:0007669"/>
    <property type="project" value="UniProtKB-UniRule"/>
</dbReference>
<keyword evidence="1 5" id="KW-0540">Nuclease</keyword>
<organism evidence="7 8">
    <name type="scientific">Blumeria hordei</name>
    <name type="common">Barley powdery mildew</name>
    <name type="synonym">Blumeria graminis f. sp. hordei</name>
    <dbReference type="NCBI Taxonomy" id="2867405"/>
    <lineage>
        <taxon>Eukaryota</taxon>
        <taxon>Fungi</taxon>
        <taxon>Dikarya</taxon>
        <taxon>Ascomycota</taxon>
        <taxon>Pezizomycotina</taxon>
        <taxon>Leotiomycetes</taxon>
        <taxon>Erysiphales</taxon>
        <taxon>Erysiphaceae</taxon>
        <taxon>Blumeria</taxon>
    </lineage>
</organism>
<dbReference type="Pfam" id="PF09749">
    <property type="entry name" value="HVSL"/>
    <property type="match status" value="1"/>
</dbReference>
<dbReference type="PANTHER" id="PTHR13522:SF3">
    <property type="entry name" value="U6 SNRNA PHOSPHODIESTERASE 1"/>
    <property type="match status" value="1"/>
</dbReference>
<evidence type="ECO:0000256" key="3">
    <source>
        <dbReference type="ARBA" id="ARBA00023239"/>
    </source>
</evidence>
<protein>
    <recommendedName>
        <fullName evidence="5">U6 snRNA phosphodiesterase</fullName>
        <ecNumber evidence="5">3.1.4.-</ecNumber>
    </recommendedName>
</protein>
<comment type="similarity">
    <text evidence="5">Belongs to the 2H phosphoesterase superfamily. USB1 family.</text>
</comment>
<keyword evidence="3" id="KW-0456">Lyase</keyword>
<feature type="active site" description="Proton donor/acceptor" evidence="5">
    <location>
        <position position="141"/>
    </location>
</feature>
<evidence type="ECO:0000256" key="5">
    <source>
        <dbReference type="HAMAP-Rule" id="MF_03040"/>
    </source>
</evidence>
<feature type="active site" description="Proton donor/acceptor" evidence="5">
    <location>
        <position position="266"/>
    </location>
</feature>
<dbReference type="Proteomes" id="UP000275772">
    <property type="component" value="Unassembled WGS sequence"/>
</dbReference>
<evidence type="ECO:0000256" key="1">
    <source>
        <dbReference type="ARBA" id="ARBA00022722"/>
    </source>
</evidence>
<keyword evidence="4 5" id="KW-0539">Nucleus</keyword>